<dbReference type="FunFam" id="1.20.1200.10:FF:000001">
    <property type="entry name" value="Cob(I)yrinic acid a,c-diamide adenosyltransferase"/>
    <property type="match status" value="1"/>
</dbReference>
<comment type="catalytic activity">
    <reaction evidence="6">
        <text>2 cob(II)alamin + reduced [electron-transfer flavoprotein] + 2 ATP = 2 adenosylcob(III)alamin + 2 triphosphate + oxidized [electron-transfer flavoprotein] + 3 H(+)</text>
        <dbReference type="Rhea" id="RHEA:28671"/>
        <dbReference type="Rhea" id="RHEA-COMP:10685"/>
        <dbReference type="Rhea" id="RHEA-COMP:10686"/>
        <dbReference type="ChEBI" id="CHEBI:15378"/>
        <dbReference type="ChEBI" id="CHEBI:16304"/>
        <dbReference type="ChEBI" id="CHEBI:18036"/>
        <dbReference type="ChEBI" id="CHEBI:18408"/>
        <dbReference type="ChEBI" id="CHEBI:30616"/>
        <dbReference type="ChEBI" id="CHEBI:57692"/>
        <dbReference type="ChEBI" id="CHEBI:58307"/>
        <dbReference type="EC" id="2.5.1.17"/>
    </reaction>
</comment>
<dbReference type="Pfam" id="PF01923">
    <property type="entry name" value="Cob_adeno_trans"/>
    <property type="match status" value="1"/>
</dbReference>
<evidence type="ECO:0000256" key="4">
    <source>
        <dbReference type="ARBA" id="ARBA00022741"/>
    </source>
</evidence>
<organism evidence="8 9">
    <name type="scientific">Candidatus Magasanikbacteria bacterium RIFCSPLOWO2_01_FULL_40_15</name>
    <dbReference type="NCBI Taxonomy" id="1798686"/>
    <lineage>
        <taxon>Bacteria</taxon>
        <taxon>Candidatus Magasanikiibacteriota</taxon>
    </lineage>
</organism>
<evidence type="ECO:0000256" key="2">
    <source>
        <dbReference type="ARBA" id="ARBA00011233"/>
    </source>
</evidence>
<dbReference type="GO" id="GO:0008817">
    <property type="term" value="F:corrinoid adenosyltransferase activity"/>
    <property type="evidence" value="ECO:0007669"/>
    <property type="project" value="UniProtKB-UniRule"/>
</dbReference>
<dbReference type="AlphaFoldDB" id="A0A1F6N2G5"/>
<comment type="caution">
    <text evidence="8">The sequence shown here is derived from an EMBL/GenBank/DDBJ whole genome shotgun (WGS) entry which is preliminary data.</text>
</comment>
<comment type="subunit">
    <text evidence="2">Homotrimer.</text>
</comment>
<dbReference type="InterPro" id="IPR029499">
    <property type="entry name" value="PduO-typ"/>
</dbReference>
<dbReference type="EC" id="2.5.1.17" evidence="6"/>
<dbReference type="PANTHER" id="PTHR12213">
    <property type="entry name" value="CORRINOID ADENOSYLTRANSFERASE"/>
    <property type="match status" value="1"/>
</dbReference>
<evidence type="ECO:0000256" key="3">
    <source>
        <dbReference type="ARBA" id="ARBA00022679"/>
    </source>
</evidence>
<evidence type="ECO:0000256" key="6">
    <source>
        <dbReference type="RuleBase" id="RU366026"/>
    </source>
</evidence>
<dbReference type="InterPro" id="IPR016030">
    <property type="entry name" value="CblAdoTrfase-like"/>
</dbReference>
<protein>
    <recommendedName>
        <fullName evidence="6">Corrinoid adenosyltransferase</fullName>
        <ecNumber evidence="6">2.5.1.17</ecNumber>
    </recommendedName>
    <alternativeName>
        <fullName evidence="6">Cob(II)alamin adenosyltransferase</fullName>
    </alternativeName>
    <alternativeName>
        <fullName evidence="6">Cob(II)yrinic acid a,c-diamide adenosyltransferase</fullName>
    </alternativeName>
    <alternativeName>
        <fullName evidence="6">Cobinamide/cobalamin adenosyltransferase</fullName>
    </alternativeName>
</protein>
<dbReference type="GO" id="GO:0009236">
    <property type="term" value="P:cobalamin biosynthetic process"/>
    <property type="evidence" value="ECO:0007669"/>
    <property type="project" value="UniProtKB-UniRule"/>
</dbReference>
<dbReference type="PANTHER" id="PTHR12213:SF0">
    <property type="entry name" value="CORRINOID ADENOSYLTRANSFERASE MMAB"/>
    <property type="match status" value="1"/>
</dbReference>
<name>A0A1F6N2G5_9BACT</name>
<keyword evidence="3 6" id="KW-0808">Transferase</keyword>
<sequence length="179" mass="19756">MKIYTKTGDAGKTSLLGGKRVAKNCLEMEAIGEVDELNGALGILSAQLTDTELQKKVRQVQHVLFNVGANLAAAQTDLIKVPEVIEAQIEELEHWIDAMEADLSSLTQFILPGGTPAAAQSFLARAICRRAERVVVELSAKVRLDKNLQKYLNRLSDALFVFGRFLNKQAGQSEIFWEK</sequence>
<keyword evidence="6" id="KW-0169">Cobalamin biosynthesis</keyword>
<keyword evidence="4 6" id="KW-0547">Nucleotide-binding</keyword>
<dbReference type="GO" id="GO:0005524">
    <property type="term" value="F:ATP binding"/>
    <property type="evidence" value="ECO:0007669"/>
    <property type="project" value="UniProtKB-UniRule"/>
</dbReference>
<accession>A0A1F6N2G5</accession>
<evidence type="ECO:0000256" key="5">
    <source>
        <dbReference type="ARBA" id="ARBA00022840"/>
    </source>
</evidence>
<comment type="similarity">
    <text evidence="1 6">Belongs to the Cob(I)alamin adenosyltransferase family.</text>
</comment>
<feature type="domain" description="Cobalamin adenosyltransferase-like" evidence="7">
    <location>
        <begin position="3"/>
        <end position="165"/>
    </location>
</feature>
<evidence type="ECO:0000313" key="9">
    <source>
        <dbReference type="Proteomes" id="UP000177040"/>
    </source>
</evidence>
<proteinExistence type="inferred from homology"/>
<keyword evidence="5 6" id="KW-0067">ATP-binding</keyword>
<dbReference type="InterPro" id="IPR036451">
    <property type="entry name" value="CblAdoTrfase-like_sf"/>
</dbReference>
<comment type="pathway">
    <text evidence="6">Cofactor biosynthesis; adenosylcobalamin biosynthesis; adenosylcobalamin from cob(II)yrinate a,c-diamide: step 2/7.</text>
</comment>
<evidence type="ECO:0000313" key="8">
    <source>
        <dbReference type="EMBL" id="OGH78196.1"/>
    </source>
</evidence>
<comment type="catalytic activity">
    <reaction evidence="6">
        <text>2 cob(II)yrinate a,c diamide + reduced [electron-transfer flavoprotein] + 2 ATP = 2 adenosylcob(III)yrinate a,c-diamide + 2 triphosphate + oxidized [electron-transfer flavoprotein] + 3 H(+)</text>
        <dbReference type="Rhea" id="RHEA:11528"/>
        <dbReference type="Rhea" id="RHEA-COMP:10685"/>
        <dbReference type="Rhea" id="RHEA-COMP:10686"/>
        <dbReference type="ChEBI" id="CHEBI:15378"/>
        <dbReference type="ChEBI" id="CHEBI:18036"/>
        <dbReference type="ChEBI" id="CHEBI:30616"/>
        <dbReference type="ChEBI" id="CHEBI:57692"/>
        <dbReference type="ChEBI" id="CHEBI:58307"/>
        <dbReference type="ChEBI" id="CHEBI:58503"/>
        <dbReference type="ChEBI" id="CHEBI:58537"/>
        <dbReference type="EC" id="2.5.1.17"/>
    </reaction>
</comment>
<dbReference type="NCBIfam" id="TIGR00636">
    <property type="entry name" value="PduO_Nterm"/>
    <property type="match status" value="1"/>
</dbReference>
<dbReference type="Proteomes" id="UP000177040">
    <property type="component" value="Unassembled WGS sequence"/>
</dbReference>
<reference evidence="8 9" key="1">
    <citation type="journal article" date="2016" name="Nat. Commun.">
        <title>Thousands of microbial genomes shed light on interconnected biogeochemical processes in an aquifer system.</title>
        <authorList>
            <person name="Anantharaman K."/>
            <person name="Brown C.T."/>
            <person name="Hug L.A."/>
            <person name="Sharon I."/>
            <person name="Castelle C.J."/>
            <person name="Probst A.J."/>
            <person name="Thomas B.C."/>
            <person name="Singh A."/>
            <person name="Wilkins M.J."/>
            <person name="Karaoz U."/>
            <person name="Brodie E.L."/>
            <person name="Williams K.H."/>
            <person name="Hubbard S.S."/>
            <person name="Banfield J.F."/>
        </authorList>
    </citation>
    <scope>NUCLEOTIDE SEQUENCE [LARGE SCALE GENOMIC DNA]</scope>
</reference>
<dbReference type="SUPFAM" id="SSF89028">
    <property type="entry name" value="Cobalamin adenosyltransferase-like"/>
    <property type="match status" value="1"/>
</dbReference>
<evidence type="ECO:0000256" key="1">
    <source>
        <dbReference type="ARBA" id="ARBA00007487"/>
    </source>
</evidence>
<evidence type="ECO:0000259" key="7">
    <source>
        <dbReference type="Pfam" id="PF01923"/>
    </source>
</evidence>
<dbReference type="Gene3D" id="1.20.1200.10">
    <property type="entry name" value="Cobalamin adenosyltransferase-like"/>
    <property type="match status" value="1"/>
</dbReference>
<dbReference type="UniPathway" id="UPA00148">
    <property type="reaction ID" value="UER00233"/>
</dbReference>
<gene>
    <name evidence="8" type="ORF">A2983_00075</name>
</gene>
<dbReference type="EMBL" id="MFQH01000016">
    <property type="protein sequence ID" value="OGH78196.1"/>
    <property type="molecule type" value="Genomic_DNA"/>
</dbReference>